<dbReference type="PROSITE" id="PS00134">
    <property type="entry name" value="TRYPSIN_HIS"/>
    <property type="match status" value="1"/>
</dbReference>
<dbReference type="InterPro" id="IPR018114">
    <property type="entry name" value="TRYPSIN_HIS"/>
</dbReference>
<dbReference type="Gene3D" id="2.40.10.10">
    <property type="entry name" value="Trypsin-like serine proteases"/>
    <property type="match status" value="2"/>
</dbReference>
<evidence type="ECO:0000313" key="8">
    <source>
        <dbReference type="Proteomes" id="UP000184440"/>
    </source>
</evidence>
<evidence type="ECO:0000256" key="6">
    <source>
        <dbReference type="RuleBase" id="RU004296"/>
    </source>
</evidence>
<evidence type="ECO:0000313" key="7">
    <source>
        <dbReference type="EMBL" id="SHN13380.1"/>
    </source>
</evidence>
<dbReference type="OrthoDB" id="3507155at2"/>
<dbReference type="InterPro" id="IPR008256">
    <property type="entry name" value="Peptidase_S1B"/>
</dbReference>
<dbReference type="PANTHER" id="PTHR15462">
    <property type="entry name" value="SERINE PROTEASE"/>
    <property type="match status" value="1"/>
</dbReference>
<dbReference type="Proteomes" id="UP000184440">
    <property type="component" value="Unassembled WGS sequence"/>
</dbReference>
<gene>
    <name evidence="7" type="ORF">SAMN05443668_10391</name>
</gene>
<dbReference type="EMBL" id="FRCS01000003">
    <property type="protein sequence ID" value="SHN13380.1"/>
    <property type="molecule type" value="Genomic_DNA"/>
</dbReference>
<comment type="similarity">
    <text evidence="1 6">Belongs to the peptidase S1B family.</text>
</comment>
<proteinExistence type="inferred from homology"/>
<dbReference type="STRING" id="134849.SAMN05443668_10391"/>
<organism evidence="7 8">
    <name type="scientific">Cryptosporangium aurantiacum</name>
    <dbReference type="NCBI Taxonomy" id="134849"/>
    <lineage>
        <taxon>Bacteria</taxon>
        <taxon>Bacillati</taxon>
        <taxon>Actinomycetota</taxon>
        <taxon>Actinomycetes</taxon>
        <taxon>Cryptosporangiales</taxon>
        <taxon>Cryptosporangiaceae</taxon>
        <taxon>Cryptosporangium</taxon>
    </lineage>
</organism>
<keyword evidence="8" id="KW-1185">Reference proteome</keyword>
<accession>A0A1M7P9A1</accession>
<keyword evidence="2 6" id="KW-0645">Protease</keyword>
<dbReference type="PRINTS" id="PR00839">
    <property type="entry name" value="V8PROTEASE"/>
</dbReference>
<reference evidence="7 8" key="1">
    <citation type="submission" date="2016-11" db="EMBL/GenBank/DDBJ databases">
        <authorList>
            <person name="Jaros S."/>
            <person name="Januszkiewicz K."/>
            <person name="Wedrychowicz H."/>
        </authorList>
    </citation>
    <scope>NUCLEOTIDE SEQUENCE [LARGE SCALE GENOMIC DNA]</scope>
    <source>
        <strain evidence="7 8">DSM 46144</strain>
    </source>
</reference>
<evidence type="ECO:0000256" key="1">
    <source>
        <dbReference type="ARBA" id="ARBA00008764"/>
    </source>
</evidence>
<evidence type="ECO:0000256" key="2">
    <source>
        <dbReference type="ARBA" id="ARBA00022670"/>
    </source>
</evidence>
<dbReference type="GO" id="GO:0006508">
    <property type="term" value="P:proteolysis"/>
    <property type="evidence" value="ECO:0007669"/>
    <property type="project" value="UniProtKB-KW"/>
</dbReference>
<dbReference type="AlphaFoldDB" id="A0A1M7P9A1"/>
<dbReference type="InterPro" id="IPR050966">
    <property type="entry name" value="Glutamyl_endopeptidase"/>
</dbReference>
<keyword evidence="3" id="KW-0732">Signal</keyword>
<dbReference type="RefSeq" id="WP_073255525.1">
    <property type="nucleotide sequence ID" value="NZ_FRCS01000003.1"/>
</dbReference>
<sequence>MSTPFAAAVAATEQERIGSDDSRQRISDMSAVPWRWLCSLDVTWPGSAADRFGRGSGMLIGPRHVLTAAHCIYRKRDAARPVSVYVAPARSGRSDPIGRFKGVAYSVSSCYLEALVVGKGVRKTRPNSRYDFAVVTLERDVTGHGYWGHPHEGRATHLRGLDGAFLTGKPVTVAGYPGDRDGGTVPFASTGTITVDPHQPGILLHTADTHGGQSGSPVWVRFRNGARYLVGIHTGPGTLDVTAGAYANNRSVHLSSEVVALVRSWMPGVRTV</sequence>
<dbReference type="Pfam" id="PF13365">
    <property type="entry name" value="Trypsin_2"/>
    <property type="match status" value="1"/>
</dbReference>
<protein>
    <recommendedName>
        <fullName evidence="6">Serine protease</fullName>
        <ecNumber evidence="6">3.4.21.-</ecNumber>
    </recommendedName>
</protein>
<dbReference type="GO" id="GO:0004252">
    <property type="term" value="F:serine-type endopeptidase activity"/>
    <property type="evidence" value="ECO:0007669"/>
    <property type="project" value="InterPro"/>
</dbReference>
<name>A0A1M7P9A1_9ACTN</name>
<keyword evidence="4 6" id="KW-0378">Hydrolase</keyword>
<evidence type="ECO:0000256" key="3">
    <source>
        <dbReference type="ARBA" id="ARBA00022729"/>
    </source>
</evidence>
<keyword evidence="5 6" id="KW-0720">Serine protease</keyword>
<dbReference type="PANTHER" id="PTHR15462:SF8">
    <property type="entry name" value="SERINE PROTEASE"/>
    <property type="match status" value="1"/>
</dbReference>
<dbReference type="EC" id="3.4.21.-" evidence="6"/>
<evidence type="ECO:0000256" key="4">
    <source>
        <dbReference type="ARBA" id="ARBA00022801"/>
    </source>
</evidence>
<dbReference type="InterPro" id="IPR009003">
    <property type="entry name" value="Peptidase_S1_PA"/>
</dbReference>
<dbReference type="SUPFAM" id="SSF50494">
    <property type="entry name" value="Trypsin-like serine proteases"/>
    <property type="match status" value="1"/>
</dbReference>
<dbReference type="InterPro" id="IPR043504">
    <property type="entry name" value="Peptidase_S1_PA_chymotrypsin"/>
</dbReference>
<evidence type="ECO:0000256" key="5">
    <source>
        <dbReference type="ARBA" id="ARBA00022825"/>
    </source>
</evidence>